<dbReference type="EMBL" id="DF973715">
    <property type="protein sequence ID" value="GAU38427.1"/>
    <property type="molecule type" value="Genomic_DNA"/>
</dbReference>
<dbReference type="SUPFAM" id="SSF56219">
    <property type="entry name" value="DNase I-like"/>
    <property type="match status" value="1"/>
</dbReference>
<dbReference type="InterPro" id="IPR043502">
    <property type="entry name" value="DNA/RNA_pol_sf"/>
</dbReference>
<keyword evidence="3" id="KW-1185">Reference proteome</keyword>
<sequence>MRGEPFGFVKFSNVRDVTKMTTALNNVWFGHFRVRARVASFTRNDTTAGRRLKAMPLGSEKEGGGLGLRDGNNVIQGPSLVNGVVERKGDVNRKAKQGEDVGIGLDKGGSPEDLRVGKIVVKLGACKERMEKPKGQMLAGGSHPKSLSESAVIGKKEVRHLLMRKYKGKSDDVSWAQKGVVATISNGEAVPVVFVRSSEGDDVWEVINNAKEFFTLIFSHWKRWDFNAQPYQRGAWVRLYGIHVHVWNVIFFKLCVFDYGSFLRAGSRSVDKDRLDFARVLIATSDLAIINTADHEERHLDPEAERVVDTMVEKMANDLEEVVDTRLQENMKVLECRAGDGVKSVEEDLVTPTPAGDTCPVLVLNHPLRSVNYVPGIRGSPLISGDQGSISVCSPAVGSRSPVGEKEQEVLHRNHGDAGLSFSARKKPIGRARVGAGHKKSGQDAVKRRKAGGVFRHTLSSLKKVARLPSKDRSEVLKVLKKTERRRKVSLGSNHVSRPVSSEEAVSSASVNNDWKHWVVMQGNAQVAENDVREVGNAIGVMLNSNNENMFSVLARAGKGKMIASGRRFGSWLGIRIRLYFVFKKLNCNMWTRLFAPSFGCHGRFIKSGEEFSVANVYAPCHPGAKQQLWDSLSVRIQALGRSRVCVCGDFNAVRSIEERRSGSGRPQSLKHLSFSRFIEDNNLIDLPLSGRKFTWFKGDGMSMNCLDKFLLSGEWCLTWPDCTQVARMRGLSDHCALILAANEDEWGPRPSRMLKCWKDVPGYNVFVKDKWKSYQVDGWGGRGDDLSDTEIVELHRVTSDIHSLSRMNTSICWQQSRSRWLKEGEVNSKYFHSVLAYRQRGNAISSLEVGGFTVEGVAPIRQAVVSHFASHFKAVNVGRPGVDSLTFKRLQLAEVGSLTKPFSLEEVKAAVWDCDSFKIPGPDGVNFGFIKYFWSEMQVDVMRFIAEFHRNCRLTKGINATFIALIPKVESPQRLNDFRPISLVGSLYTILAKVLANRLRLVMGSVILESRTVFVCDRQILDGILTANEVVDEACRAKKELMLFKVDFEKAYDSVDWCYLDAAMGRMGFPTLWRKWIKERVCTTTAWGLVNGSPTDEFPLERGLRQGDPLSPFLFLLAAEEATTWSEAKQSSEAQKGSECLQEFRSSEKFRSSKMFRCPQEFRSYLLVMSYLEGEDVQKLKYEGLSEAIYSRPIRLQVIKVKVKLHYKEDVTLLNGYSKTTAVHFTTGISPTSQCLSQLI</sequence>
<dbReference type="PANTHER" id="PTHR46890:SF48">
    <property type="entry name" value="RNA-DIRECTED DNA POLYMERASE"/>
    <property type="match status" value="1"/>
</dbReference>
<dbReference type="InterPro" id="IPR052343">
    <property type="entry name" value="Retrotransposon-Effector_Assoc"/>
</dbReference>
<dbReference type="CDD" id="cd01650">
    <property type="entry name" value="RT_nLTR_like"/>
    <property type="match status" value="1"/>
</dbReference>
<dbReference type="InterPro" id="IPR036691">
    <property type="entry name" value="Endo/exonu/phosph_ase_sf"/>
</dbReference>
<dbReference type="InterPro" id="IPR000477">
    <property type="entry name" value="RT_dom"/>
</dbReference>
<evidence type="ECO:0000259" key="1">
    <source>
        <dbReference type="Pfam" id="PF00078"/>
    </source>
</evidence>
<dbReference type="Pfam" id="PF00078">
    <property type="entry name" value="RVT_1"/>
    <property type="match status" value="1"/>
</dbReference>
<dbReference type="PANTHER" id="PTHR46890">
    <property type="entry name" value="NON-LTR RETROLELEMENT REVERSE TRANSCRIPTASE-LIKE PROTEIN-RELATED"/>
    <property type="match status" value="1"/>
</dbReference>
<dbReference type="SUPFAM" id="SSF56672">
    <property type="entry name" value="DNA/RNA polymerases"/>
    <property type="match status" value="1"/>
</dbReference>
<dbReference type="Gene3D" id="3.60.10.10">
    <property type="entry name" value="Endonuclease/exonuclease/phosphatase"/>
    <property type="match status" value="1"/>
</dbReference>
<proteinExistence type="predicted"/>
<feature type="domain" description="Reverse transcriptase" evidence="1">
    <location>
        <begin position="968"/>
        <end position="1124"/>
    </location>
</feature>
<gene>
    <name evidence="2" type="ORF">TSUD_396070</name>
</gene>
<organism evidence="2 3">
    <name type="scientific">Trifolium subterraneum</name>
    <name type="common">Subterranean clover</name>
    <dbReference type="NCBI Taxonomy" id="3900"/>
    <lineage>
        <taxon>Eukaryota</taxon>
        <taxon>Viridiplantae</taxon>
        <taxon>Streptophyta</taxon>
        <taxon>Embryophyta</taxon>
        <taxon>Tracheophyta</taxon>
        <taxon>Spermatophyta</taxon>
        <taxon>Magnoliopsida</taxon>
        <taxon>eudicotyledons</taxon>
        <taxon>Gunneridae</taxon>
        <taxon>Pentapetalae</taxon>
        <taxon>rosids</taxon>
        <taxon>fabids</taxon>
        <taxon>Fabales</taxon>
        <taxon>Fabaceae</taxon>
        <taxon>Papilionoideae</taxon>
        <taxon>50 kb inversion clade</taxon>
        <taxon>NPAAA clade</taxon>
        <taxon>Hologalegina</taxon>
        <taxon>IRL clade</taxon>
        <taxon>Trifolieae</taxon>
        <taxon>Trifolium</taxon>
    </lineage>
</organism>
<dbReference type="AlphaFoldDB" id="A0A2Z6P7K8"/>
<reference evidence="3" key="1">
    <citation type="journal article" date="2017" name="Front. Plant Sci.">
        <title>Climate Clever Clovers: New Paradigm to Reduce the Environmental Footprint of Ruminants by Breeding Low Methanogenic Forages Utilizing Haplotype Variation.</title>
        <authorList>
            <person name="Kaur P."/>
            <person name="Appels R."/>
            <person name="Bayer P.E."/>
            <person name="Keeble-Gagnere G."/>
            <person name="Wang J."/>
            <person name="Hirakawa H."/>
            <person name="Shirasawa K."/>
            <person name="Vercoe P."/>
            <person name="Stefanova K."/>
            <person name="Durmic Z."/>
            <person name="Nichols P."/>
            <person name="Revell C."/>
            <person name="Isobe S.N."/>
            <person name="Edwards D."/>
            <person name="Erskine W."/>
        </authorList>
    </citation>
    <scope>NUCLEOTIDE SEQUENCE [LARGE SCALE GENOMIC DNA]</scope>
    <source>
        <strain evidence="3">cv. Daliak</strain>
    </source>
</reference>
<name>A0A2Z6P7K8_TRISU</name>
<dbReference type="OrthoDB" id="1938551at2759"/>
<protein>
    <recommendedName>
        <fullName evidence="1">Reverse transcriptase domain-containing protein</fullName>
    </recommendedName>
</protein>
<evidence type="ECO:0000313" key="2">
    <source>
        <dbReference type="EMBL" id="GAU38427.1"/>
    </source>
</evidence>
<dbReference type="Proteomes" id="UP000242715">
    <property type="component" value="Unassembled WGS sequence"/>
</dbReference>
<accession>A0A2Z6P7K8</accession>
<evidence type="ECO:0000313" key="3">
    <source>
        <dbReference type="Proteomes" id="UP000242715"/>
    </source>
</evidence>